<dbReference type="PANTHER" id="PTHR13847:SF287">
    <property type="entry name" value="FAD-DEPENDENT OXIDOREDUCTASE DOMAIN-CONTAINING PROTEIN 1"/>
    <property type="match status" value="1"/>
</dbReference>
<dbReference type="SUPFAM" id="SSF51905">
    <property type="entry name" value="FAD/NAD(P)-binding domain"/>
    <property type="match status" value="1"/>
</dbReference>
<evidence type="ECO:0000259" key="2">
    <source>
        <dbReference type="Pfam" id="PF01266"/>
    </source>
</evidence>
<gene>
    <name evidence="3" type="ORF">EV681_0025</name>
</gene>
<sequence length="381" mass="40681">MMLCENNQIVEGQSYDIAVIGAGAVGMSVAYGLTKLGQTVCVVDEGDIGFRASRGNFGLIWVQGKGARHRAYGRWTLKAASQWPDLAAELLNQTGVDVGLSNPGGFTICLDEQELQARVELLDAMRDLVGEQFEYQVLSPAQTQERLPAVGSEIAGSVFCPLDGHVSPLMLLRALFKAHTTAGGAWMVGQAVSAIEPQLSGGYLIRAGDRSVGARKIVLAAGLGNRALAAPLGLEVPIRPVRGQILITERMAPFLHYPTLHVRQTSDGTVQIGDSKEEVGLDDQTTLIQLSRIAQRASHCFPCLAGVNVVRSWGALRVMSQDGYPIYSESLLHSGAYVVTCHSGITLAPLHAGPIADWIASEVATGGLSDFSLSRFHVQTH</sequence>
<dbReference type="Gene3D" id="3.30.9.10">
    <property type="entry name" value="D-Amino Acid Oxidase, subunit A, domain 2"/>
    <property type="match status" value="1"/>
</dbReference>
<dbReference type="Pfam" id="PF01266">
    <property type="entry name" value="DAO"/>
    <property type="match status" value="1"/>
</dbReference>
<dbReference type="GO" id="GO:0005737">
    <property type="term" value="C:cytoplasm"/>
    <property type="evidence" value="ECO:0007669"/>
    <property type="project" value="TreeGrafter"/>
</dbReference>
<dbReference type="SUPFAM" id="SSF54373">
    <property type="entry name" value="FAD-linked reductases, C-terminal domain"/>
    <property type="match status" value="1"/>
</dbReference>
<reference evidence="3 4" key="1">
    <citation type="submission" date="2019-02" db="EMBL/GenBank/DDBJ databases">
        <title>Genomic Encyclopedia of Type Strains, Phase IV (KMG-IV): sequencing the most valuable type-strain genomes for metagenomic binning, comparative biology and taxonomic classification.</title>
        <authorList>
            <person name="Goeker M."/>
        </authorList>
    </citation>
    <scope>NUCLEOTIDE SEQUENCE [LARGE SCALE GENOMIC DNA]</scope>
    <source>
        <strain evidence="3 4">DSM 23814</strain>
    </source>
</reference>
<dbReference type="Proteomes" id="UP000293398">
    <property type="component" value="Unassembled WGS sequence"/>
</dbReference>
<dbReference type="Gene3D" id="3.50.50.60">
    <property type="entry name" value="FAD/NAD(P)-binding domain"/>
    <property type="match status" value="1"/>
</dbReference>
<feature type="domain" description="FAD dependent oxidoreductase" evidence="2">
    <location>
        <begin position="16"/>
        <end position="358"/>
    </location>
</feature>
<protein>
    <submittedName>
        <fullName evidence="3">Glycine/D-amino acid oxidase-like deaminating enzyme</fullName>
    </submittedName>
</protein>
<dbReference type="GO" id="GO:0016491">
    <property type="term" value="F:oxidoreductase activity"/>
    <property type="evidence" value="ECO:0007669"/>
    <property type="project" value="UniProtKB-KW"/>
</dbReference>
<dbReference type="AlphaFoldDB" id="A0A4Q7VPF6"/>
<proteinExistence type="predicted"/>
<name>A0A4Q7VPF6_9BURK</name>
<dbReference type="PANTHER" id="PTHR13847">
    <property type="entry name" value="SARCOSINE DEHYDROGENASE-RELATED"/>
    <property type="match status" value="1"/>
</dbReference>
<evidence type="ECO:0000256" key="1">
    <source>
        <dbReference type="ARBA" id="ARBA00023002"/>
    </source>
</evidence>
<evidence type="ECO:0000313" key="3">
    <source>
        <dbReference type="EMBL" id="RZT98249.1"/>
    </source>
</evidence>
<dbReference type="InterPro" id="IPR036188">
    <property type="entry name" value="FAD/NAD-bd_sf"/>
</dbReference>
<dbReference type="RefSeq" id="WP_242612081.1">
    <property type="nucleotide sequence ID" value="NZ_SHKO01000001.1"/>
</dbReference>
<dbReference type="InterPro" id="IPR006076">
    <property type="entry name" value="FAD-dep_OxRdtase"/>
</dbReference>
<keyword evidence="1" id="KW-0560">Oxidoreductase</keyword>
<keyword evidence="4" id="KW-1185">Reference proteome</keyword>
<comment type="caution">
    <text evidence="3">The sequence shown here is derived from an EMBL/GenBank/DDBJ whole genome shotgun (WGS) entry which is preliminary data.</text>
</comment>
<dbReference type="EMBL" id="SHKO01000001">
    <property type="protein sequence ID" value="RZT98249.1"/>
    <property type="molecule type" value="Genomic_DNA"/>
</dbReference>
<accession>A0A4Q7VPF6</accession>
<organism evidence="3 4">
    <name type="scientific">Advenella incenata</name>
    <dbReference type="NCBI Taxonomy" id="267800"/>
    <lineage>
        <taxon>Bacteria</taxon>
        <taxon>Pseudomonadati</taxon>
        <taxon>Pseudomonadota</taxon>
        <taxon>Betaproteobacteria</taxon>
        <taxon>Burkholderiales</taxon>
        <taxon>Alcaligenaceae</taxon>
    </lineage>
</organism>
<evidence type="ECO:0000313" key="4">
    <source>
        <dbReference type="Proteomes" id="UP000293398"/>
    </source>
</evidence>